<dbReference type="SUPFAM" id="SSF53187">
    <property type="entry name" value="Zn-dependent exopeptidases"/>
    <property type="match status" value="1"/>
</dbReference>
<dbReference type="OrthoDB" id="9773892at2"/>
<reference evidence="1 2" key="1">
    <citation type="submission" date="2016-11" db="EMBL/GenBank/DDBJ databases">
        <authorList>
            <person name="Jaros S."/>
            <person name="Januszkiewicz K."/>
            <person name="Wedrychowicz H."/>
        </authorList>
    </citation>
    <scope>NUCLEOTIDE SEQUENCE [LARGE SCALE GENOMIC DNA]</scope>
    <source>
        <strain evidence="1 2">DSM 3090</strain>
    </source>
</reference>
<evidence type="ECO:0000313" key="2">
    <source>
        <dbReference type="Proteomes" id="UP000183952"/>
    </source>
</evidence>
<sequence length="80" mass="8965">MNLTDMPATRYQTACEKVGIEAEFVETYGGSDFNILAEKGMIGLVLSNAMNDVHSCKEYTSVEDLYQSTLIVREIIQDPR</sequence>
<dbReference type="Proteomes" id="UP000183952">
    <property type="component" value="Unassembled WGS sequence"/>
</dbReference>
<name>A0A1M6QJ43_9CLOT</name>
<proteinExistence type="predicted"/>
<dbReference type="STRING" id="1121331.SAMN02745248_02014"/>
<dbReference type="Gene3D" id="3.40.630.10">
    <property type="entry name" value="Zn peptidases"/>
    <property type="match status" value="1"/>
</dbReference>
<dbReference type="EMBL" id="FRAD01000017">
    <property type="protein sequence ID" value="SHK20083.1"/>
    <property type="molecule type" value="Genomic_DNA"/>
</dbReference>
<protein>
    <recommendedName>
        <fullName evidence="3">Peptidase family M20/M25/M40</fullName>
    </recommendedName>
</protein>
<evidence type="ECO:0000313" key="1">
    <source>
        <dbReference type="EMBL" id="SHK20083.1"/>
    </source>
</evidence>
<keyword evidence="2" id="KW-1185">Reference proteome</keyword>
<organism evidence="1 2">
    <name type="scientific">Hathewaya proteolytica DSM 3090</name>
    <dbReference type="NCBI Taxonomy" id="1121331"/>
    <lineage>
        <taxon>Bacteria</taxon>
        <taxon>Bacillati</taxon>
        <taxon>Bacillota</taxon>
        <taxon>Clostridia</taxon>
        <taxon>Eubacteriales</taxon>
        <taxon>Clostridiaceae</taxon>
        <taxon>Hathewaya</taxon>
    </lineage>
</organism>
<accession>A0A1M6QJ43</accession>
<dbReference type="AlphaFoldDB" id="A0A1M6QJ43"/>
<dbReference type="RefSeq" id="WP_072903962.1">
    <property type="nucleotide sequence ID" value="NZ_FRAD01000017.1"/>
</dbReference>
<gene>
    <name evidence="1" type="ORF">SAMN02745248_02014</name>
</gene>
<evidence type="ECO:0008006" key="3">
    <source>
        <dbReference type="Google" id="ProtNLM"/>
    </source>
</evidence>